<dbReference type="InterPro" id="IPR056601">
    <property type="entry name" value="Galaxin_dom"/>
</dbReference>
<organism evidence="3 4">
    <name type="scientific">Elysia crispata</name>
    <name type="common">lettuce slug</name>
    <dbReference type="NCBI Taxonomy" id="231223"/>
    <lineage>
        <taxon>Eukaryota</taxon>
        <taxon>Metazoa</taxon>
        <taxon>Spiralia</taxon>
        <taxon>Lophotrochozoa</taxon>
        <taxon>Mollusca</taxon>
        <taxon>Gastropoda</taxon>
        <taxon>Heterobranchia</taxon>
        <taxon>Euthyneura</taxon>
        <taxon>Panpulmonata</taxon>
        <taxon>Sacoglossa</taxon>
        <taxon>Placobranchoidea</taxon>
        <taxon>Plakobranchidae</taxon>
        <taxon>Elysia</taxon>
    </lineage>
</organism>
<feature type="domain" description="Galaxin-like repeats" evidence="2">
    <location>
        <begin position="125"/>
        <end position="271"/>
    </location>
</feature>
<evidence type="ECO:0000313" key="3">
    <source>
        <dbReference type="EMBL" id="KAK3733010.1"/>
    </source>
</evidence>
<comment type="caution">
    <text evidence="3">The sequence shown here is derived from an EMBL/GenBank/DDBJ whole genome shotgun (WGS) entry which is preliminary data.</text>
</comment>
<protein>
    <recommendedName>
        <fullName evidence="2">Galaxin-like repeats domain-containing protein</fullName>
    </recommendedName>
</protein>
<evidence type="ECO:0000313" key="4">
    <source>
        <dbReference type="Proteomes" id="UP001283361"/>
    </source>
</evidence>
<feature type="domain" description="Galaxin-like repeats" evidence="2">
    <location>
        <begin position="32"/>
        <end position="108"/>
    </location>
</feature>
<feature type="domain" description="Galaxin-like repeats" evidence="2">
    <location>
        <begin position="324"/>
        <end position="452"/>
    </location>
</feature>
<dbReference type="Proteomes" id="UP001283361">
    <property type="component" value="Unassembled WGS sequence"/>
</dbReference>
<keyword evidence="1" id="KW-0732">Signal</keyword>
<dbReference type="PANTHER" id="PTHR34490">
    <property type="entry name" value="PROTEIN CBG12054-RELATED"/>
    <property type="match status" value="1"/>
</dbReference>
<evidence type="ECO:0000256" key="1">
    <source>
        <dbReference type="SAM" id="SignalP"/>
    </source>
</evidence>
<accession>A0AAE1CSR4</accession>
<reference evidence="3" key="1">
    <citation type="journal article" date="2023" name="G3 (Bethesda)">
        <title>A reference genome for the long-term kleptoplast-retaining sea slug Elysia crispata morphotype clarki.</title>
        <authorList>
            <person name="Eastman K.E."/>
            <person name="Pendleton A.L."/>
            <person name="Shaikh M.A."/>
            <person name="Suttiyut T."/>
            <person name="Ogas R."/>
            <person name="Tomko P."/>
            <person name="Gavelis G."/>
            <person name="Widhalm J.R."/>
            <person name="Wisecaver J.H."/>
        </authorList>
    </citation>
    <scope>NUCLEOTIDE SEQUENCE</scope>
    <source>
        <strain evidence="3">ECLA1</strain>
    </source>
</reference>
<keyword evidence="4" id="KW-1185">Reference proteome</keyword>
<sequence length="708" mass="80088">MNSTTFVLLCAMSFGLFFTKSWGKVCITKEGPKLYDMEKKMCCNGIIYVRLANQECCGNDIINKKESLCCEGKAWPRFVDSFTDGKRLEQKCCGSYVIFGDQTECCHGDPVTLTEDQNRDREYLECCSAGIIADSRVEKCCGGKAMKRNNHTDCCAGEQFDKRSHWCANKFGQKVKLAIDQMICRDITYTVTEKSCCYGVLNHTVPQRDSHDKFQSNPHFGCCESKVIDPTKEKCCFTQDSRFKSHPIPKGPAFECCGDGYFDPSCQACLNGLAVNKRPGQIECGSSLIDPLHEGCCASYMPYNKTSEKCCLGSLSSVISKHQNCCNGVGYGEDQLCCENAKPVKRNSMHDNCCFNEVTGEGQTFNTLEEKCNEGHVVVVAPHLEVCGNLEYNPMTQLCCKDGGTKYERYNLATSGYNQCCGITPYNNQSQSCCYGRLFEIPTREALCCFINYKAYTYHDISSPCTRKCSGGNSLFDIEEETCCDGVVHPYRSRYSCCGPFYYRNKGRGRRGKKSFKCCNKGIYSEKTSECKNGEIQSRPGFKDVTSTQAICHRPLWKSVDGVVNYACTSKYALFGKLRRSRMVRKAAEKVTYVEMRLTRIKVLPIRLADEGWKRPDKLKIHVHVSMDSSTKCTKRRVYRDKSKVAVFFDAPVKGRSVTIQSQDRFRIVDYEKVFRKLRKYGVKGSFCEQSYSYATLKYTKRDKLIPS</sequence>
<dbReference type="EMBL" id="JAWDGP010006922">
    <property type="protein sequence ID" value="KAK3733010.1"/>
    <property type="molecule type" value="Genomic_DNA"/>
</dbReference>
<dbReference type="PANTHER" id="PTHR34490:SF1">
    <property type="entry name" value="GALAXIN-LIKE"/>
    <property type="match status" value="1"/>
</dbReference>
<name>A0AAE1CSR4_9GAST</name>
<dbReference type="Pfam" id="PF24748">
    <property type="entry name" value="Galaxin_repeat"/>
    <property type="match status" value="3"/>
</dbReference>
<feature type="signal peptide" evidence="1">
    <location>
        <begin position="1"/>
        <end position="23"/>
    </location>
</feature>
<feature type="chain" id="PRO_5042275932" description="Galaxin-like repeats domain-containing protein" evidence="1">
    <location>
        <begin position="24"/>
        <end position="708"/>
    </location>
</feature>
<dbReference type="InterPro" id="IPR055284">
    <property type="entry name" value="Galaxin-like"/>
</dbReference>
<gene>
    <name evidence="3" type="ORF">RRG08_002614</name>
</gene>
<dbReference type="AlphaFoldDB" id="A0AAE1CSR4"/>
<evidence type="ECO:0000259" key="2">
    <source>
        <dbReference type="Pfam" id="PF24748"/>
    </source>
</evidence>
<proteinExistence type="predicted"/>